<dbReference type="PROSITE" id="PS50878">
    <property type="entry name" value="RT_POL"/>
    <property type="match status" value="1"/>
</dbReference>
<dbReference type="InterPro" id="IPR000477">
    <property type="entry name" value="RT_dom"/>
</dbReference>
<sequence length="98" mass="11290">MRGKNKKWMVIKVDLEKAYDRVRWDFIDKSLQAAEIPDYLRKIIMPAITMATIGIKQGCPLSPYLFVLCMEWLGQSFQSSISSKDWIPIKLSRAGPNL</sequence>
<accession>A0A5B6V0X5</accession>
<protein>
    <submittedName>
        <fullName evidence="2">LINE-1 reverse transcriptase isogeny</fullName>
    </submittedName>
</protein>
<dbReference type="GO" id="GO:0003964">
    <property type="term" value="F:RNA-directed DNA polymerase activity"/>
    <property type="evidence" value="ECO:0007669"/>
    <property type="project" value="UniProtKB-KW"/>
</dbReference>
<keyword evidence="2" id="KW-0808">Transferase</keyword>
<organism evidence="2 3">
    <name type="scientific">Gossypium australe</name>
    <dbReference type="NCBI Taxonomy" id="47621"/>
    <lineage>
        <taxon>Eukaryota</taxon>
        <taxon>Viridiplantae</taxon>
        <taxon>Streptophyta</taxon>
        <taxon>Embryophyta</taxon>
        <taxon>Tracheophyta</taxon>
        <taxon>Spermatophyta</taxon>
        <taxon>Magnoliopsida</taxon>
        <taxon>eudicotyledons</taxon>
        <taxon>Gunneridae</taxon>
        <taxon>Pentapetalae</taxon>
        <taxon>rosids</taxon>
        <taxon>malvids</taxon>
        <taxon>Malvales</taxon>
        <taxon>Malvaceae</taxon>
        <taxon>Malvoideae</taxon>
        <taxon>Gossypium</taxon>
    </lineage>
</organism>
<dbReference type="Proteomes" id="UP000325315">
    <property type="component" value="Unassembled WGS sequence"/>
</dbReference>
<evidence type="ECO:0000313" key="3">
    <source>
        <dbReference type="Proteomes" id="UP000325315"/>
    </source>
</evidence>
<gene>
    <name evidence="2" type="ORF">EPI10_029165</name>
</gene>
<proteinExistence type="predicted"/>
<keyword evidence="3" id="KW-1185">Reference proteome</keyword>
<dbReference type="EMBL" id="SMMG02000009">
    <property type="protein sequence ID" value="KAA3462703.1"/>
    <property type="molecule type" value="Genomic_DNA"/>
</dbReference>
<keyword evidence="2" id="KW-0695">RNA-directed DNA polymerase</keyword>
<name>A0A5B6V0X5_9ROSI</name>
<feature type="domain" description="Reverse transcriptase" evidence="1">
    <location>
        <begin position="1"/>
        <end position="98"/>
    </location>
</feature>
<comment type="caution">
    <text evidence="2">The sequence shown here is derived from an EMBL/GenBank/DDBJ whole genome shotgun (WGS) entry which is preliminary data.</text>
</comment>
<dbReference type="AlphaFoldDB" id="A0A5B6V0X5"/>
<evidence type="ECO:0000313" key="2">
    <source>
        <dbReference type="EMBL" id="KAA3462703.1"/>
    </source>
</evidence>
<dbReference type="PANTHER" id="PTHR19446">
    <property type="entry name" value="REVERSE TRANSCRIPTASES"/>
    <property type="match status" value="1"/>
</dbReference>
<reference evidence="2" key="1">
    <citation type="submission" date="2019-08" db="EMBL/GenBank/DDBJ databases">
        <authorList>
            <person name="Liu F."/>
        </authorList>
    </citation>
    <scope>NUCLEOTIDE SEQUENCE [LARGE SCALE GENOMIC DNA]</scope>
    <source>
        <strain evidence="2">PA1801</strain>
        <tissue evidence="2">Leaf</tissue>
    </source>
</reference>
<dbReference type="Pfam" id="PF00078">
    <property type="entry name" value="RVT_1"/>
    <property type="match status" value="1"/>
</dbReference>
<keyword evidence="2" id="KW-0548">Nucleotidyltransferase</keyword>
<dbReference type="OrthoDB" id="412793at2759"/>
<evidence type="ECO:0000259" key="1">
    <source>
        <dbReference type="PROSITE" id="PS50878"/>
    </source>
</evidence>